<comment type="caution">
    <text evidence="1">The sequence shown here is derived from an EMBL/GenBank/DDBJ whole genome shotgun (WGS) entry which is preliminary data.</text>
</comment>
<organism evidence="1 2">
    <name type="scientific">Georgenia halophila</name>
    <dbReference type="NCBI Taxonomy" id="620889"/>
    <lineage>
        <taxon>Bacteria</taxon>
        <taxon>Bacillati</taxon>
        <taxon>Actinomycetota</taxon>
        <taxon>Actinomycetes</taxon>
        <taxon>Micrococcales</taxon>
        <taxon>Bogoriellaceae</taxon>
        <taxon>Georgenia</taxon>
    </lineage>
</organism>
<evidence type="ECO:0000313" key="1">
    <source>
        <dbReference type="EMBL" id="GAA4426662.1"/>
    </source>
</evidence>
<evidence type="ECO:0000313" key="2">
    <source>
        <dbReference type="Proteomes" id="UP001500622"/>
    </source>
</evidence>
<sequence>MIDHTPELHLLRYREMVREAEALHSRRATRRPRTTPFVLFRRASDSL</sequence>
<gene>
    <name evidence="1" type="ORF">GCM10023169_25700</name>
</gene>
<dbReference type="Proteomes" id="UP001500622">
    <property type="component" value="Unassembled WGS sequence"/>
</dbReference>
<reference evidence="2" key="1">
    <citation type="journal article" date="2019" name="Int. J. Syst. Evol. Microbiol.">
        <title>The Global Catalogue of Microorganisms (GCM) 10K type strain sequencing project: providing services to taxonomists for standard genome sequencing and annotation.</title>
        <authorList>
            <consortium name="The Broad Institute Genomics Platform"/>
            <consortium name="The Broad Institute Genome Sequencing Center for Infectious Disease"/>
            <person name="Wu L."/>
            <person name="Ma J."/>
        </authorList>
    </citation>
    <scope>NUCLEOTIDE SEQUENCE [LARGE SCALE GENOMIC DNA]</scope>
    <source>
        <strain evidence="2">JCM 17810</strain>
    </source>
</reference>
<accession>A0ABP8LD20</accession>
<proteinExistence type="predicted"/>
<keyword evidence="2" id="KW-1185">Reference proteome</keyword>
<protein>
    <submittedName>
        <fullName evidence="1">Uncharacterized protein</fullName>
    </submittedName>
</protein>
<dbReference type="RefSeq" id="WP_345216659.1">
    <property type="nucleotide sequence ID" value="NZ_BAABGN010000011.1"/>
</dbReference>
<name>A0ABP8LD20_9MICO</name>
<dbReference type="EMBL" id="BAABGN010000011">
    <property type="protein sequence ID" value="GAA4426662.1"/>
    <property type="molecule type" value="Genomic_DNA"/>
</dbReference>